<dbReference type="Gene3D" id="3.40.50.10900">
    <property type="entry name" value="PAC-like subunit"/>
    <property type="match status" value="1"/>
</dbReference>
<gene>
    <name evidence="1" type="ORF">AADG42_09650</name>
</gene>
<dbReference type="InterPro" id="IPR008492">
    <property type="entry name" value="Rv2714-like"/>
</dbReference>
<name>A0ABZ3FS07_9ACTN</name>
<dbReference type="Proteomes" id="UP001442841">
    <property type="component" value="Chromosome"/>
</dbReference>
<evidence type="ECO:0000313" key="1">
    <source>
        <dbReference type="EMBL" id="XAN07548.1"/>
    </source>
</evidence>
<dbReference type="PANTHER" id="PTHR35610">
    <property type="entry name" value="3-ISOPROPYLMALATE DEHYDRATASE-RELATED"/>
    <property type="match status" value="1"/>
</dbReference>
<dbReference type="EMBL" id="CP154795">
    <property type="protein sequence ID" value="XAN07548.1"/>
    <property type="molecule type" value="Genomic_DNA"/>
</dbReference>
<dbReference type="PANTHER" id="PTHR35610:SF7">
    <property type="entry name" value="3-ISOPROPYLMALATE DEHYDRATASE"/>
    <property type="match status" value="1"/>
</dbReference>
<dbReference type="SUPFAM" id="SSF159659">
    <property type="entry name" value="Cgl1923-like"/>
    <property type="match status" value="1"/>
</dbReference>
<dbReference type="RefSeq" id="WP_425309012.1">
    <property type="nucleotide sequence ID" value="NZ_CP154795.1"/>
</dbReference>
<keyword evidence="2" id="KW-1185">Reference proteome</keyword>
<organism evidence="1 2">
    <name type="scientific">Ammonicoccus fulvus</name>
    <dbReference type="NCBI Taxonomy" id="3138240"/>
    <lineage>
        <taxon>Bacteria</taxon>
        <taxon>Bacillati</taxon>
        <taxon>Actinomycetota</taxon>
        <taxon>Actinomycetes</taxon>
        <taxon>Propionibacteriales</taxon>
        <taxon>Propionibacteriaceae</taxon>
        <taxon>Ammonicoccus</taxon>
    </lineage>
</organism>
<sequence length="279" mass="30381">MADAQRSLRDLDDPIAILAFSGWNDAGSAATDAVGHLIESSGAEIVFSLDSDEYYDFQVNRPTVRRPRRGYRRIEWPATDIWAGQLDGQDLVLVTGPEPNLRWKSYSAAIVSALRSADPKLVLCIGALLADNPHTRPVPVTRTTADLELAEQLGIEEPSYEGPTGMTGVMADSCSEAGFDTVSLWAAVPHYVAQPPHPRAVHALLTRIEDLLGVTVDMGDLPEMVKAWDRGVAELVADDPELAGYIASLEADQDEADLPEASGDAIAAEFQRYLRRREN</sequence>
<protein>
    <submittedName>
        <fullName evidence="1">PAC2 family protein</fullName>
    </submittedName>
</protein>
<proteinExistence type="predicted"/>
<reference evidence="1 2" key="1">
    <citation type="submission" date="2024-04" db="EMBL/GenBank/DDBJ databases">
        <title>Isolation of an actinomycete strain from pig manure.</title>
        <authorList>
            <person name="Gong T."/>
            <person name="Yu Z."/>
            <person name="An M."/>
            <person name="Wei C."/>
            <person name="Yang W."/>
            <person name="Liu L."/>
        </authorList>
    </citation>
    <scope>NUCLEOTIDE SEQUENCE [LARGE SCALE GENOMIC DNA]</scope>
    <source>
        <strain evidence="1 2">ZF39</strain>
    </source>
</reference>
<evidence type="ECO:0000313" key="2">
    <source>
        <dbReference type="Proteomes" id="UP001442841"/>
    </source>
</evidence>
<dbReference type="PIRSF" id="PIRSF028754">
    <property type="entry name" value="UCP028754"/>
    <property type="match status" value="1"/>
</dbReference>
<dbReference type="Pfam" id="PF09754">
    <property type="entry name" value="PAC2"/>
    <property type="match status" value="1"/>
</dbReference>
<dbReference type="InterPro" id="IPR019151">
    <property type="entry name" value="Proteasome_assmbl_chaperone_2"/>
</dbReference>
<dbReference type="InterPro" id="IPR038389">
    <property type="entry name" value="PSMG2_sf"/>
</dbReference>
<accession>A0ABZ3FS07</accession>